<dbReference type="Pfam" id="PF17921">
    <property type="entry name" value="Integrase_H2C2"/>
    <property type="match status" value="1"/>
</dbReference>
<feature type="region of interest" description="Disordered" evidence="6">
    <location>
        <begin position="1"/>
        <end position="23"/>
    </location>
</feature>
<dbReference type="CDD" id="cd01647">
    <property type="entry name" value="RT_LTR"/>
    <property type="match status" value="1"/>
</dbReference>
<reference evidence="8" key="2">
    <citation type="submission" date="2022-01" db="EMBL/GenBank/DDBJ databases">
        <authorList>
            <person name="Yamashiro T."/>
            <person name="Shiraishi A."/>
            <person name="Satake H."/>
            <person name="Nakayama K."/>
        </authorList>
    </citation>
    <scope>NUCLEOTIDE SEQUENCE</scope>
</reference>
<organism evidence="8 9">
    <name type="scientific">Tanacetum coccineum</name>
    <dbReference type="NCBI Taxonomy" id="301880"/>
    <lineage>
        <taxon>Eukaryota</taxon>
        <taxon>Viridiplantae</taxon>
        <taxon>Streptophyta</taxon>
        <taxon>Embryophyta</taxon>
        <taxon>Tracheophyta</taxon>
        <taxon>Spermatophyta</taxon>
        <taxon>Magnoliopsida</taxon>
        <taxon>eudicotyledons</taxon>
        <taxon>Gunneridae</taxon>
        <taxon>Pentapetalae</taxon>
        <taxon>asterids</taxon>
        <taxon>campanulids</taxon>
        <taxon>Asterales</taxon>
        <taxon>Asteraceae</taxon>
        <taxon>Asteroideae</taxon>
        <taxon>Anthemideae</taxon>
        <taxon>Anthemidinae</taxon>
        <taxon>Tanacetum</taxon>
    </lineage>
</organism>
<dbReference type="PANTHER" id="PTHR37984">
    <property type="entry name" value="PROTEIN CBG26694"/>
    <property type="match status" value="1"/>
</dbReference>
<keyword evidence="2" id="KW-0548">Nucleotidyltransferase</keyword>
<comment type="caution">
    <text evidence="8">The sequence shown here is derived from an EMBL/GenBank/DDBJ whole genome shotgun (WGS) entry which is preliminary data.</text>
</comment>
<dbReference type="SUPFAM" id="SSF53098">
    <property type="entry name" value="Ribonuclease H-like"/>
    <property type="match status" value="1"/>
</dbReference>
<dbReference type="Pfam" id="PF08284">
    <property type="entry name" value="RVP_2"/>
    <property type="match status" value="1"/>
</dbReference>
<dbReference type="InterPro" id="IPR036397">
    <property type="entry name" value="RNaseH_sf"/>
</dbReference>
<keyword evidence="1" id="KW-0808">Transferase</keyword>
<dbReference type="Pfam" id="PF17919">
    <property type="entry name" value="RT_RNaseH_2"/>
    <property type="match status" value="1"/>
</dbReference>
<dbReference type="Gene3D" id="3.30.70.270">
    <property type="match status" value="1"/>
</dbReference>
<evidence type="ECO:0000256" key="5">
    <source>
        <dbReference type="ARBA" id="ARBA00023268"/>
    </source>
</evidence>
<protein>
    <submittedName>
        <fullName evidence="8">Reverse transcriptase domain-containing protein</fullName>
    </submittedName>
</protein>
<dbReference type="SUPFAM" id="SSF56672">
    <property type="entry name" value="DNA/RNA polymerases"/>
    <property type="match status" value="1"/>
</dbReference>
<dbReference type="InterPro" id="IPR041588">
    <property type="entry name" value="Integrase_H2C2"/>
</dbReference>
<accession>A0ABQ4X9I3</accession>
<feature type="compositionally biased region" description="Acidic residues" evidence="6">
    <location>
        <begin position="90"/>
        <end position="99"/>
    </location>
</feature>
<dbReference type="Gene3D" id="3.10.10.10">
    <property type="entry name" value="HIV Type 1 Reverse Transcriptase, subunit A, domain 1"/>
    <property type="match status" value="1"/>
</dbReference>
<keyword evidence="8" id="KW-0695">RNA-directed DNA polymerase</keyword>
<evidence type="ECO:0000313" key="8">
    <source>
        <dbReference type="EMBL" id="GJS61668.1"/>
    </source>
</evidence>
<name>A0ABQ4X9I3_9ASTR</name>
<evidence type="ECO:0000259" key="7">
    <source>
        <dbReference type="PROSITE" id="PS50994"/>
    </source>
</evidence>
<dbReference type="GO" id="GO:0003964">
    <property type="term" value="F:RNA-directed DNA polymerase activity"/>
    <property type="evidence" value="ECO:0007669"/>
    <property type="project" value="UniProtKB-KW"/>
</dbReference>
<dbReference type="InterPro" id="IPR043502">
    <property type="entry name" value="DNA/RNA_pol_sf"/>
</dbReference>
<dbReference type="InterPro" id="IPR012337">
    <property type="entry name" value="RNaseH-like_sf"/>
</dbReference>
<dbReference type="InterPro" id="IPR021109">
    <property type="entry name" value="Peptidase_aspartic_dom_sf"/>
</dbReference>
<keyword evidence="4" id="KW-0255">Endonuclease</keyword>
<evidence type="ECO:0000313" key="9">
    <source>
        <dbReference type="Proteomes" id="UP001151760"/>
    </source>
</evidence>
<reference evidence="8" key="1">
    <citation type="journal article" date="2022" name="Int. J. Mol. Sci.">
        <title>Draft Genome of Tanacetum Coccineum: Genomic Comparison of Closely Related Tanacetum-Family Plants.</title>
        <authorList>
            <person name="Yamashiro T."/>
            <person name="Shiraishi A."/>
            <person name="Nakayama K."/>
            <person name="Satake H."/>
        </authorList>
    </citation>
    <scope>NUCLEOTIDE SEQUENCE</scope>
</reference>
<dbReference type="Gene3D" id="3.30.420.10">
    <property type="entry name" value="Ribonuclease H-like superfamily/Ribonuclease H"/>
    <property type="match status" value="1"/>
</dbReference>
<keyword evidence="9" id="KW-1185">Reference proteome</keyword>
<keyword evidence="4" id="KW-0378">Hydrolase</keyword>
<feature type="domain" description="Integrase catalytic" evidence="7">
    <location>
        <begin position="909"/>
        <end position="1074"/>
    </location>
</feature>
<evidence type="ECO:0000256" key="1">
    <source>
        <dbReference type="ARBA" id="ARBA00022679"/>
    </source>
</evidence>
<feature type="region of interest" description="Disordered" evidence="6">
    <location>
        <begin position="43"/>
        <end position="125"/>
    </location>
</feature>
<dbReference type="PANTHER" id="PTHR37984:SF5">
    <property type="entry name" value="PROTEIN NYNRIN-LIKE"/>
    <property type="match status" value="1"/>
</dbReference>
<dbReference type="InterPro" id="IPR043128">
    <property type="entry name" value="Rev_trsase/Diguanyl_cyclase"/>
</dbReference>
<proteinExistence type="predicted"/>
<dbReference type="EMBL" id="BQNB010009307">
    <property type="protein sequence ID" value="GJS61668.1"/>
    <property type="molecule type" value="Genomic_DNA"/>
</dbReference>
<feature type="region of interest" description="Disordered" evidence="6">
    <location>
        <begin position="322"/>
        <end position="352"/>
    </location>
</feature>
<keyword evidence="5" id="KW-0511">Multifunctional enzyme</keyword>
<evidence type="ECO:0000256" key="4">
    <source>
        <dbReference type="ARBA" id="ARBA00022759"/>
    </source>
</evidence>
<evidence type="ECO:0000256" key="6">
    <source>
        <dbReference type="SAM" id="MobiDB-lite"/>
    </source>
</evidence>
<dbReference type="PROSITE" id="PS50994">
    <property type="entry name" value="INTEGRASE"/>
    <property type="match status" value="1"/>
</dbReference>
<dbReference type="Gene3D" id="2.40.70.10">
    <property type="entry name" value="Acid Proteases"/>
    <property type="match status" value="1"/>
</dbReference>
<dbReference type="InterPro" id="IPR050951">
    <property type="entry name" value="Retrovirus_Pol_polyprotein"/>
</dbReference>
<sequence>MPAPEYLGYLAPSNDDIPAEDQPLSVDASYTALSLCYVADYEHTKDDFEEDPEMDPLDDEEEEELFEEEEEPLAPTDSALPISDSIPSSEETDPFESDETASTPPPPVPPHNVYGSAPTSPLPPPSLLTPLSSLLSRITSPSLLFLSAHRDPIPEADMSLQKRDRLTRHIQQDRFEARALEHPDGPEDTGNFSGTKGVVGLTRWFKKLESVFRVSKVEDADNVKYDACTMLDSTLTCQNIKGNVTSSKPTDIHETITMAQSLMDQVVQDLGEKTIDNKRKWEGNYNNNYNQNKRQEVAKVYTAGPNDKVCWKLTSLYESRPRKPDLRQPELWEPKLKPEPKPKPDSEKPKWGEQCRQEVCSNRYHHMRVYLKLANHPFNIDLKSIELGSFDVIIGMDWLSEYQAVIACHAKQVHIPYRNEVMVVQGVMSEVRNESRLRIISCINTQKYIDKGCLVFLIQVTEKETEEKQLKDLPIVRDFLKVFPEDLPGLPPTLQVEFQIDLAPGSAPVSHAPYRLAPAKMKELSDQLKELSDKGFIRPSSSPWGALVLFVKKKDGSFRMCIDYRSSVYSKIDLRLGYHQLRVREEDIPKTAFRTRYGHYEFQINTVQFLRHVINSKGIHVDPAKIEAIKDWASPTTLTKTRQFLGLAGYYRRFVEGFSKIAKSLTELTQNNKKFDWKEEQETAFQLLKQKLCDAPILALPEGSDDFVVYCDASHKGLGVVLMQMEKVIAYSSRQLRIHEKNYTTHDLKLGAVDCEIRYHLGKANVVADALSSKERIKPLRVRALVMTINLNLPSQILEAQKEAVKAENIKSEDLGGMIKKLDSRSDGTLCLENRSWLPCYGDLRALIIHKSHKSNYSVHPGSDKMYHNLKKLYWWPNMKVDIATYVSKCLTCSKVKAKCQKPSGILVQPKIPQWKWERITMDFITKLPKTSSGYDTIWVIIDHFTKSAHFLAMKEIDKMEKLTRLYLKEVVSRHRMPISIISDRDGRFILRFWQSLQEALGTRLDMSTATILKLMAKAKEQYRHFKTCYELKCLSDETLVIPLEEIQVDDKLNFVKEPVEIMDSEVKQLKQSRIPIIKVWWNSRRGPEFMWEREDQFRKKYPHLFANPGPSPSGTT</sequence>
<dbReference type="Gene3D" id="1.10.340.70">
    <property type="match status" value="1"/>
</dbReference>
<gene>
    <name evidence="8" type="ORF">Tco_0656452</name>
</gene>
<feature type="compositionally biased region" description="Acidic residues" evidence="6">
    <location>
        <begin position="47"/>
        <end position="72"/>
    </location>
</feature>
<dbReference type="InterPro" id="IPR001584">
    <property type="entry name" value="Integrase_cat-core"/>
</dbReference>
<keyword evidence="3" id="KW-0540">Nuclease</keyword>
<dbReference type="InterPro" id="IPR041577">
    <property type="entry name" value="RT_RNaseH_2"/>
</dbReference>
<evidence type="ECO:0000256" key="3">
    <source>
        <dbReference type="ARBA" id="ARBA00022722"/>
    </source>
</evidence>
<dbReference type="Proteomes" id="UP001151760">
    <property type="component" value="Unassembled WGS sequence"/>
</dbReference>
<evidence type="ECO:0000256" key="2">
    <source>
        <dbReference type="ARBA" id="ARBA00022695"/>
    </source>
</evidence>